<evidence type="ECO:0000256" key="7">
    <source>
        <dbReference type="ARBA" id="ARBA00022982"/>
    </source>
</evidence>
<evidence type="ECO:0000259" key="13">
    <source>
        <dbReference type="PROSITE" id="PS51384"/>
    </source>
</evidence>
<dbReference type="PIRSF" id="PIRSF006816">
    <property type="entry name" value="Cyc3_hyd_g"/>
    <property type="match status" value="1"/>
</dbReference>
<dbReference type="KEGG" id="abac:LuPra_00657"/>
<dbReference type="InterPro" id="IPR039261">
    <property type="entry name" value="FNR_nucleotide-bd"/>
</dbReference>
<keyword evidence="15" id="KW-1185">Reference proteome</keyword>
<feature type="binding site" evidence="11">
    <location>
        <begin position="85"/>
        <end position="86"/>
    </location>
    <ligand>
        <name>FAD</name>
        <dbReference type="ChEBI" id="CHEBI:57692"/>
    </ligand>
</feature>
<dbReference type="GO" id="GO:0006221">
    <property type="term" value="P:pyrimidine nucleotide biosynthetic process"/>
    <property type="evidence" value="ECO:0007669"/>
    <property type="project" value="InterPro"/>
</dbReference>
<dbReference type="InterPro" id="IPR019480">
    <property type="entry name" value="Dihydroorotate_DH_Fe-S-bd"/>
</dbReference>
<dbReference type="GO" id="GO:0016491">
    <property type="term" value="F:oxidoreductase activity"/>
    <property type="evidence" value="ECO:0007669"/>
    <property type="project" value="InterPro"/>
</dbReference>
<dbReference type="InterPro" id="IPR017927">
    <property type="entry name" value="FAD-bd_FR_type"/>
</dbReference>
<sequence>MLPGMIVDEQADVLGNRTLSAEYNVVTLGAATIAAAARPGQFVMIKTKPGLEPLLRRPFSIFEIVRGPDGTPHGIGILNKRIGTGTGQLFDVRVGDRLGCLGPLGQPWPLVEPPTTAWMVAGGVGLAPFATLAEALASRGVTTRLFYGARRGEDLYYAEWFADRGVDLVLATEDGSRGAHGFITVPLDAALRAAPADQPIAIYCCGPTPMMQAVAQRAATAGRDAWVSLEQVMGCGMGGCYSCVVPVKTAHGTPHFLRSCTAGPVFAASTLEWEGLAHHG</sequence>
<protein>
    <submittedName>
        <fullName evidence="14">Dihydroorotate oxidase B, electron transfer subunit</fullName>
    </submittedName>
</protein>
<comment type="cofactor">
    <cofactor evidence="11">
        <name>FAD</name>
        <dbReference type="ChEBI" id="CHEBI:57692"/>
    </cofactor>
    <text evidence="11">Binds 1 FAD per subunit.</text>
</comment>
<reference evidence="15" key="2">
    <citation type="submission" date="2016-04" db="EMBL/GenBank/DDBJ databases">
        <title>First Complete Genome Sequence of a Subdivision 6 Acidobacterium.</title>
        <authorList>
            <person name="Huang S."/>
            <person name="Vieira S."/>
            <person name="Bunk B."/>
            <person name="Riedel T."/>
            <person name="Sproeer C."/>
            <person name="Overmann J."/>
        </authorList>
    </citation>
    <scope>NUCLEOTIDE SEQUENCE [LARGE SCALE GENOMIC DNA]</scope>
    <source>
        <strain evidence="15">DSM 100886 HEG_-6_39</strain>
    </source>
</reference>
<dbReference type="EMBL" id="CP015136">
    <property type="protein sequence ID" value="AMY07484.1"/>
    <property type="molecule type" value="Genomic_DNA"/>
</dbReference>
<keyword evidence="6 11" id="KW-0274">FAD</keyword>
<dbReference type="STRING" id="1855912.LuPra_00657"/>
<name>A0A143PI92_LUTPR</name>
<dbReference type="AlphaFoldDB" id="A0A143PI92"/>
<dbReference type="InterPro" id="IPR037117">
    <property type="entry name" value="Dihydroorotate_DH_ele_sf"/>
</dbReference>
<comment type="similarity">
    <text evidence="1">Belongs to the PyrK family.</text>
</comment>
<feature type="domain" description="FAD-binding FR-type" evidence="13">
    <location>
        <begin position="6"/>
        <end position="110"/>
    </location>
</feature>
<dbReference type="PROSITE" id="PS51384">
    <property type="entry name" value="FAD_FR"/>
    <property type="match status" value="1"/>
</dbReference>
<dbReference type="GO" id="GO:0046872">
    <property type="term" value="F:metal ion binding"/>
    <property type="evidence" value="ECO:0007669"/>
    <property type="project" value="UniProtKB-KW"/>
</dbReference>
<feature type="binding site" evidence="12">
    <location>
        <position position="243"/>
    </location>
    <ligand>
        <name>[2Fe-2S] cluster</name>
        <dbReference type="ChEBI" id="CHEBI:190135"/>
    </ligand>
</feature>
<feature type="binding site" evidence="11">
    <location>
        <begin position="57"/>
        <end position="60"/>
    </location>
    <ligand>
        <name>FAD</name>
        <dbReference type="ChEBI" id="CHEBI:57692"/>
    </ligand>
</feature>
<dbReference type="SUPFAM" id="SSF52343">
    <property type="entry name" value="Ferredoxin reductase-like, C-terminal NADP-linked domain"/>
    <property type="match status" value="1"/>
</dbReference>
<evidence type="ECO:0000256" key="5">
    <source>
        <dbReference type="ARBA" id="ARBA00022723"/>
    </source>
</evidence>
<evidence type="ECO:0000256" key="1">
    <source>
        <dbReference type="ARBA" id="ARBA00006422"/>
    </source>
</evidence>
<dbReference type="InterPro" id="IPR001433">
    <property type="entry name" value="OxRdtase_FAD/NAD-bd"/>
</dbReference>
<evidence type="ECO:0000256" key="8">
    <source>
        <dbReference type="ARBA" id="ARBA00023004"/>
    </source>
</evidence>
<gene>
    <name evidence="14" type="primary">pyrK</name>
    <name evidence="14" type="ORF">LuPra_00657</name>
</gene>
<keyword evidence="9 12" id="KW-0411">Iron-sulfur</keyword>
<evidence type="ECO:0000256" key="9">
    <source>
        <dbReference type="ARBA" id="ARBA00023014"/>
    </source>
</evidence>
<dbReference type="GO" id="GO:0051537">
    <property type="term" value="F:2 iron, 2 sulfur cluster binding"/>
    <property type="evidence" value="ECO:0007669"/>
    <property type="project" value="UniProtKB-KW"/>
</dbReference>
<evidence type="ECO:0000256" key="11">
    <source>
        <dbReference type="PIRSR" id="PIRSR006816-1"/>
    </source>
</evidence>
<keyword evidence="5 12" id="KW-0479">Metal-binding</keyword>
<dbReference type="GO" id="GO:0050660">
    <property type="term" value="F:flavin adenine dinucleotide binding"/>
    <property type="evidence" value="ECO:0007669"/>
    <property type="project" value="InterPro"/>
</dbReference>
<dbReference type="Pfam" id="PF10418">
    <property type="entry name" value="DHODB_Fe-S_bind"/>
    <property type="match status" value="1"/>
</dbReference>
<evidence type="ECO:0000313" key="14">
    <source>
        <dbReference type="EMBL" id="AMY07484.1"/>
    </source>
</evidence>
<dbReference type="PANTHER" id="PTHR43513">
    <property type="entry name" value="DIHYDROOROTATE DEHYDROGENASE B (NAD(+)), ELECTRON TRANSFER SUBUNIT"/>
    <property type="match status" value="1"/>
</dbReference>
<keyword evidence="4 12" id="KW-0001">2Fe-2S</keyword>
<feature type="binding site" evidence="12">
    <location>
        <position position="235"/>
    </location>
    <ligand>
        <name>[2Fe-2S] cluster</name>
        <dbReference type="ChEBI" id="CHEBI:190135"/>
    </ligand>
</feature>
<dbReference type="PANTHER" id="PTHR43513:SF3">
    <property type="entry name" value="DIHYDROOROTATE DEHYDROGENASE B (NAD(+)), ELECTRON TRANSFER SUBUNIT-RELATED"/>
    <property type="match status" value="1"/>
</dbReference>
<feature type="binding site" evidence="12">
    <location>
        <position position="240"/>
    </location>
    <ligand>
        <name>[2Fe-2S] cluster</name>
        <dbReference type="ChEBI" id="CHEBI:190135"/>
    </ligand>
</feature>
<dbReference type="Pfam" id="PF00175">
    <property type="entry name" value="NAD_binding_1"/>
    <property type="match status" value="1"/>
</dbReference>
<keyword evidence="2" id="KW-0813">Transport</keyword>
<dbReference type="InterPro" id="IPR012165">
    <property type="entry name" value="Cyt_c3_hydrogenase_gsu"/>
</dbReference>
<keyword evidence="8 12" id="KW-0408">Iron</keyword>
<evidence type="ECO:0000256" key="4">
    <source>
        <dbReference type="ARBA" id="ARBA00022714"/>
    </source>
</evidence>
<dbReference type="OrthoDB" id="9796486at2"/>
<dbReference type="Gene3D" id="3.40.50.80">
    <property type="entry name" value="Nucleotide-binding domain of ferredoxin-NADP reductase (FNR) module"/>
    <property type="match status" value="1"/>
</dbReference>
<evidence type="ECO:0000256" key="2">
    <source>
        <dbReference type="ARBA" id="ARBA00022448"/>
    </source>
</evidence>
<accession>A0A143PI92</accession>
<evidence type="ECO:0000256" key="3">
    <source>
        <dbReference type="ARBA" id="ARBA00022630"/>
    </source>
</evidence>
<evidence type="ECO:0000256" key="12">
    <source>
        <dbReference type="PIRSR" id="PIRSR006816-2"/>
    </source>
</evidence>
<organism evidence="14 15">
    <name type="scientific">Luteitalea pratensis</name>
    <dbReference type="NCBI Taxonomy" id="1855912"/>
    <lineage>
        <taxon>Bacteria</taxon>
        <taxon>Pseudomonadati</taxon>
        <taxon>Acidobacteriota</taxon>
        <taxon>Vicinamibacteria</taxon>
        <taxon>Vicinamibacterales</taxon>
        <taxon>Vicinamibacteraceae</taxon>
        <taxon>Luteitalea</taxon>
    </lineage>
</organism>
<keyword evidence="3 11" id="KW-0285">Flavoprotein</keyword>
<proteinExistence type="inferred from homology"/>
<dbReference type="PRINTS" id="PR00409">
    <property type="entry name" value="PHDIOXRDTASE"/>
</dbReference>
<evidence type="ECO:0000256" key="6">
    <source>
        <dbReference type="ARBA" id="ARBA00022827"/>
    </source>
</evidence>
<dbReference type="InterPro" id="IPR017938">
    <property type="entry name" value="Riboflavin_synthase-like_b-brl"/>
</dbReference>
<evidence type="ECO:0000313" key="15">
    <source>
        <dbReference type="Proteomes" id="UP000076079"/>
    </source>
</evidence>
<keyword evidence="7" id="KW-0249">Electron transport</keyword>
<dbReference type="InterPro" id="IPR050353">
    <property type="entry name" value="PyrK_electron_transfer"/>
</dbReference>
<dbReference type="PATRIC" id="fig|1813736.3.peg.690"/>
<comment type="cofactor">
    <cofactor evidence="10">
        <name>[2Fe-2S] cluster</name>
        <dbReference type="ChEBI" id="CHEBI:190135"/>
    </cofactor>
</comment>
<dbReference type="CDD" id="cd06218">
    <property type="entry name" value="DHOD_e_trans"/>
    <property type="match status" value="1"/>
</dbReference>
<reference evidence="14 15" key="1">
    <citation type="journal article" date="2016" name="Genome Announc.">
        <title>First Complete Genome Sequence of a Subdivision 6 Acidobacterium Strain.</title>
        <authorList>
            <person name="Huang S."/>
            <person name="Vieira S."/>
            <person name="Bunk B."/>
            <person name="Riedel T."/>
            <person name="Sproer C."/>
            <person name="Overmann J."/>
        </authorList>
    </citation>
    <scope>NUCLEOTIDE SEQUENCE [LARGE SCALE GENOMIC DNA]</scope>
    <source>
        <strain evidence="15">DSM 100886 HEG_-6_39</strain>
    </source>
</reference>
<dbReference type="Proteomes" id="UP000076079">
    <property type="component" value="Chromosome"/>
</dbReference>
<comment type="cofactor">
    <cofactor evidence="12">
        <name>[2Fe-2S] cluster</name>
        <dbReference type="ChEBI" id="CHEBI:190135"/>
    </cofactor>
    <text evidence="12">Binds 1 [2Fe-2S] cluster per subunit.</text>
</comment>
<evidence type="ECO:0000256" key="10">
    <source>
        <dbReference type="ARBA" id="ARBA00034078"/>
    </source>
</evidence>
<dbReference type="Gene3D" id="2.40.30.10">
    <property type="entry name" value="Translation factors"/>
    <property type="match status" value="1"/>
</dbReference>
<feature type="binding site" evidence="12">
    <location>
        <position position="260"/>
    </location>
    <ligand>
        <name>[2Fe-2S] cluster</name>
        <dbReference type="ChEBI" id="CHEBI:190135"/>
    </ligand>
</feature>
<dbReference type="Gene3D" id="2.10.240.10">
    <property type="entry name" value="Dihydroorotate dehydrogenase, electron transfer subunit"/>
    <property type="match status" value="1"/>
</dbReference>
<dbReference type="SUPFAM" id="SSF63380">
    <property type="entry name" value="Riboflavin synthase domain-like"/>
    <property type="match status" value="1"/>
</dbReference>
<dbReference type="RefSeq" id="WP_110169429.1">
    <property type="nucleotide sequence ID" value="NZ_CP015136.1"/>
</dbReference>